<proteinExistence type="predicted"/>
<name>A0A3L8DBF7_OOCBI</name>
<gene>
    <name evidence="1" type="ORF">DMN91_009678</name>
</gene>
<evidence type="ECO:0000313" key="1">
    <source>
        <dbReference type="EMBL" id="RLU17443.1"/>
    </source>
</evidence>
<protein>
    <submittedName>
        <fullName evidence="1">Uncharacterized protein</fullName>
    </submittedName>
</protein>
<comment type="caution">
    <text evidence="1">The sequence shown here is derived from an EMBL/GenBank/DDBJ whole genome shotgun (WGS) entry which is preliminary data.</text>
</comment>
<accession>A0A3L8DBF7</accession>
<dbReference type="AlphaFoldDB" id="A0A3L8DBF7"/>
<reference evidence="1 2" key="1">
    <citation type="journal article" date="2018" name="Genome Res.">
        <title>The genomic architecture and molecular evolution of ant odorant receptors.</title>
        <authorList>
            <person name="McKenzie S.K."/>
            <person name="Kronauer D.J.C."/>
        </authorList>
    </citation>
    <scope>NUCLEOTIDE SEQUENCE [LARGE SCALE GENOMIC DNA]</scope>
    <source>
        <strain evidence="1">Clonal line C1</strain>
    </source>
</reference>
<evidence type="ECO:0000313" key="2">
    <source>
        <dbReference type="Proteomes" id="UP000279307"/>
    </source>
</evidence>
<dbReference type="Proteomes" id="UP000279307">
    <property type="component" value="Chromosome 10"/>
</dbReference>
<dbReference type="EMBL" id="QOIP01000010">
    <property type="protein sequence ID" value="RLU17443.1"/>
    <property type="molecule type" value="Genomic_DNA"/>
</dbReference>
<sequence length="51" mass="6293">MFAKCVFHSNFHIQFSQKYSLMKTFYCALWTYFGTRNYLLFHCMIFDISVY</sequence>
<organism evidence="1 2">
    <name type="scientific">Ooceraea biroi</name>
    <name type="common">Clonal raider ant</name>
    <name type="synonym">Cerapachys biroi</name>
    <dbReference type="NCBI Taxonomy" id="2015173"/>
    <lineage>
        <taxon>Eukaryota</taxon>
        <taxon>Metazoa</taxon>
        <taxon>Ecdysozoa</taxon>
        <taxon>Arthropoda</taxon>
        <taxon>Hexapoda</taxon>
        <taxon>Insecta</taxon>
        <taxon>Pterygota</taxon>
        <taxon>Neoptera</taxon>
        <taxon>Endopterygota</taxon>
        <taxon>Hymenoptera</taxon>
        <taxon>Apocrita</taxon>
        <taxon>Aculeata</taxon>
        <taxon>Formicoidea</taxon>
        <taxon>Formicidae</taxon>
        <taxon>Dorylinae</taxon>
        <taxon>Ooceraea</taxon>
    </lineage>
</organism>